<feature type="compositionally biased region" description="Acidic residues" evidence="2">
    <location>
        <begin position="154"/>
        <end position="197"/>
    </location>
</feature>
<dbReference type="Gene3D" id="1.10.287.1490">
    <property type="match status" value="1"/>
</dbReference>
<gene>
    <name evidence="3" type="primary">smc_1</name>
    <name evidence="3" type="ORF">CI610_00039</name>
</gene>
<feature type="compositionally biased region" description="Basic and acidic residues" evidence="2">
    <location>
        <begin position="227"/>
        <end position="245"/>
    </location>
</feature>
<keyword evidence="1" id="KW-0175">Coiled coil</keyword>
<feature type="region of interest" description="Disordered" evidence="2">
    <location>
        <begin position="92"/>
        <end position="197"/>
    </location>
</feature>
<evidence type="ECO:0000256" key="1">
    <source>
        <dbReference type="SAM" id="Coils"/>
    </source>
</evidence>
<proteinExistence type="predicted"/>
<sequence>MAMEGIGGKPLAGGVENQAEFKQEAQNLVRALNRLIRAMEPDKVEPKLSMASNTAMSGFSGKSIHERQISHASSEMVQQLSSQVDQLEKMLSTGEQSVSESSQFMSGYERTDETRMSSQTSFYDEGLHDLHGDDRESPPISPVQAGSPTSEFGIGEEEYDEEDYEIDTEIGEDIELPVDVDDKDIELEDDVSGVGEDIEDIDEDTRDEIVVDDREEAVVETEEDTEAIQKTETEKTGEQSDDVKEMAATSAPEKSLWAKAKTAVKGFFQAIKDFLKGKNNHPIPEGVINVAKNSSSPELKQMADNMEERNTVVADLATFRQAKRFENSHKETLSYMEQDQIPGRKSMKLTAPSGKTYKFDDVRTNKEQFQQMKADFEADTDYQSYLKAKDELPEETTFQSHVDDLKEQLHQLNSEIGAKAEAFAQAKQEQLESAENQNEDLVIQKKSLNDQIETIESEIESIRTSNQEVKTGQKNFKELKNKTGRLAQLNKSRIALEEKEEKLMKKSLSGAEKDAEAMRDVLLRELGGRRMKDVSTFG</sequence>
<evidence type="ECO:0000313" key="3">
    <source>
        <dbReference type="EMBL" id="PJE80986.1"/>
    </source>
</evidence>
<feature type="compositionally biased region" description="Basic and acidic residues" evidence="2">
    <location>
        <begin position="125"/>
        <end position="137"/>
    </location>
</feature>
<name>A0A2H9TCK4_9ZZZZ</name>
<comment type="caution">
    <text evidence="3">The sequence shown here is derived from an EMBL/GenBank/DDBJ whole genome shotgun (WGS) entry which is preliminary data.</text>
</comment>
<feature type="compositionally biased region" description="Polar residues" evidence="2">
    <location>
        <begin position="93"/>
        <end position="105"/>
    </location>
</feature>
<evidence type="ECO:0000256" key="2">
    <source>
        <dbReference type="SAM" id="MobiDB-lite"/>
    </source>
</evidence>
<reference evidence="3" key="1">
    <citation type="journal article" date="2017" name="Appl. Environ. Microbiol.">
        <title>Molecular characterization of an Endozoicomonas-like organism causing infection in king scallop Pecten maximus L.</title>
        <authorList>
            <person name="Cano I."/>
            <person name="van Aerle R."/>
            <person name="Ross S."/>
            <person name="Verner-Jeffreys D.W."/>
            <person name="Paley R.K."/>
            <person name="Rimmer G."/>
            <person name="Ryder D."/>
            <person name="Hooper P."/>
            <person name="Stone D."/>
            <person name="Feist S.W."/>
        </authorList>
    </citation>
    <scope>NUCLEOTIDE SEQUENCE</scope>
</reference>
<feature type="compositionally biased region" description="Acidic residues" evidence="2">
    <location>
        <begin position="215"/>
        <end position="226"/>
    </location>
</feature>
<feature type="region of interest" description="Disordered" evidence="2">
    <location>
        <begin position="215"/>
        <end position="254"/>
    </location>
</feature>
<dbReference type="AlphaFoldDB" id="A0A2H9TCK4"/>
<protein>
    <submittedName>
        <fullName evidence="3">Chromosome partition protein Smc</fullName>
    </submittedName>
</protein>
<organism evidence="3">
    <name type="scientific">invertebrate metagenome</name>
    <dbReference type="NCBI Taxonomy" id="1711999"/>
    <lineage>
        <taxon>unclassified sequences</taxon>
        <taxon>metagenomes</taxon>
        <taxon>organismal metagenomes</taxon>
    </lineage>
</organism>
<dbReference type="EMBL" id="NSIT01000001">
    <property type="protein sequence ID" value="PJE80986.1"/>
    <property type="molecule type" value="Genomic_DNA"/>
</dbReference>
<accession>A0A2H9TCK4</accession>
<feature type="coiled-coil region" evidence="1">
    <location>
        <begin position="402"/>
        <end position="506"/>
    </location>
</feature>